<dbReference type="GO" id="GO:0046872">
    <property type="term" value="F:metal ion binding"/>
    <property type="evidence" value="ECO:0007669"/>
    <property type="project" value="UniProtKB-KW"/>
</dbReference>
<evidence type="ECO:0000256" key="2">
    <source>
        <dbReference type="ARBA" id="ARBA00001946"/>
    </source>
</evidence>
<evidence type="ECO:0000259" key="12">
    <source>
        <dbReference type="Pfam" id="PF01931"/>
    </source>
</evidence>
<keyword evidence="5" id="KW-0378">Hydrolase</keyword>
<dbReference type="InterPro" id="IPR050299">
    <property type="entry name" value="YjjX_NTPase"/>
</dbReference>
<accession>A0A1G2M641</accession>
<protein>
    <recommendedName>
        <fullName evidence="9">inosine/xanthosine triphosphatase</fullName>
        <ecNumber evidence="9">3.6.1.73</ecNumber>
    </recommendedName>
</protein>
<dbReference type="Gene3D" id="3.90.950.10">
    <property type="match status" value="1"/>
</dbReference>
<evidence type="ECO:0000256" key="1">
    <source>
        <dbReference type="ARBA" id="ARBA00001936"/>
    </source>
</evidence>
<evidence type="ECO:0000256" key="4">
    <source>
        <dbReference type="ARBA" id="ARBA00022741"/>
    </source>
</evidence>
<keyword evidence="3" id="KW-0479">Metal-binding</keyword>
<reference evidence="13 14" key="1">
    <citation type="journal article" date="2016" name="Nat. Commun.">
        <title>Thousands of microbial genomes shed light on interconnected biogeochemical processes in an aquifer system.</title>
        <authorList>
            <person name="Anantharaman K."/>
            <person name="Brown C.T."/>
            <person name="Hug L.A."/>
            <person name="Sharon I."/>
            <person name="Castelle C.J."/>
            <person name="Probst A.J."/>
            <person name="Thomas B.C."/>
            <person name="Singh A."/>
            <person name="Wilkins M.J."/>
            <person name="Karaoz U."/>
            <person name="Brodie E.L."/>
            <person name="Williams K.H."/>
            <person name="Hubbard S.S."/>
            <person name="Banfield J.F."/>
        </authorList>
    </citation>
    <scope>NUCLEOTIDE SEQUENCE [LARGE SCALE GENOMIC DNA]</scope>
</reference>
<evidence type="ECO:0000256" key="7">
    <source>
        <dbReference type="ARBA" id="ARBA00023080"/>
    </source>
</evidence>
<sequence length="178" mass="19073">MIIHVGSQNKVKVGAVAEIIQEYPHLASAGVQGVEVASGVSDEPLSLDETIQGAMNRARAAFHDCMYSIGLESGMMAVPHTKTGYMDICACAIYDGREFHLGLSSAWEFPDASIAESITKGGLTINQAMHKAGLTDSKHIGSEGGAIGFFTKGRMDRKAYTKQALRTALIHLEQEFGK</sequence>
<dbReference type="InterPro" id="IPR026533">
    <property type="entry name" value="NTPase/PRRC1"/>
</dbReference>
<proteinExistence type="predicted"/>
<evidence type="ECO:0000256" key="5">
    <source>
        <dbReference type="ARBA" id="ARBA00022801"/>
    </source>
</evidence>
<dbReference type="InterPro" id="IPR002786">
    <property type="entry name" value="Non_canon_purine_NTPase"/>
</dbReference>
<comment type="caution">
    <text evidence="13">The sequence shown here is derived from an EMBL/GenBank/DDBJ whole genome shotgun (WGS) entry which is preliminary data.</text>
</comment>
<dbReference type="InterPro" id="IPR029001">
    <property type="entry name" value="ITPase-like_fam"/>
</dbReference>
<name>A0A1G2M641_9BACT</name>
<dbReference type="PANTHER" id="PTHR34699">
    <property type="match status" value="1"/>
</dbReference>
<dbReference type="GO" id="GO:0000166">
    <property type="term" value="F:nucleotide binding"/>
    <property type="evidence" value="ECO:0007669"/>
    <property type="project" value="UniProtKB-KW"/>
</dbReference>
<evidence type="ECO:0000256" key="10">
    <source>
        <dbReference type="ARBA" id="ARBA00048174"/>
    </source>
</evidence>
<evidence type="ECO:0000256" key="3">
    <source>
        <dbReference type="ARBA" id="ARBA00022723"/>
    </source>
</evidence>
<comment type="catalytic activity">
    <reaction evidence="10">
        <text>ITP + H2O = IDP + phosphate + H(+)</text>
        <dbReference type="Rhea" id="RHEA:28330"/>
        <dbReference type="ChEBI" id="CHEBI:15377"/>
        <dbReference type="ChEBI" id="CHEBI:15378"/>
        <dbReference type="ChEBI" id="CHEBI:43474"/>
        <dbReference type="ChEBI" id="CHEBI:58280"/>
        <dbReference type="ChEBI" id="CHEBI:61402"/>
        <dbReference type="EC" id="3.6.1.73"/>
    </reaction>
</comment>
<dbReference type="PANTHER" id="PTHR34699:SF2">
    <property type="entry name" value="NON-CANONICAL PURINE NTP PHOSPHATASE_PRRC1 DOMAIN-CONTAINING PROTEIN"/>
    <property type="match status" value="1"/>
</dbReference>
<dbReference type="Proteomes" id="UP000178873">
    <property type="component" value="Unassembled WGS sequence"/>
</dbReference>
<dbReference type="EC" id="3.6.1.73" evidence="9"/>
<dbReference type="GO" id="GO:0006772">
    <property type="term" value="P:thiamine metabolic process"/>
    <property type="evidence" value="ECO:0007669"/>
    <property type="project" value="TreeGrafter"/>
</dbReference>
<keyword evidence="8" id="KW-0464">Manganese</keyword>
<comment type="catalytic activity">
    <reaction evidence="11">
        <text>XTP + H2O = XDP + phosphate + H(+)</text>
        <dbReference type="Rhea" id="RHEA:28406"/>
        <dbReference type="ChEBI" id="CHEBI:15377"/>
        <dbReference type="ChEBI" id="CHEBI:15378"/>
        <dbReference type="ChEBI" id="CHEBI:43474"/>
        <dbReference type="ChEBI" id="CHEBI:59884"/>
        <dbReference type="ChEBI" id="CHEBI:61314"/>
        <dbReference type="EC" id="3.6.1.73"/>
    </reaction>
</comment>
<keyword evidence="7" id="KW-0546">Nucleotide metabolism</keyword>
<dbReference type="AlphaFoldDB" id="A0A1G2M641"/>
<dbReference type="GO" id="GO:0009117">
    <property type="term" value="P:nucleotide metabolic process"/>
    <property type="evidence" value="ECO:0007669"/>
    <property type="project" value="UniProtKB-KW"/>
</dbReference>
<evidence type="ECO:0000256" key="8">
    <source>
        <dbReference type="ARBA" id="ARBA00023211"/>
    </source>
</evidence>
<keyword evidence="6" id="KW-0460">Magnesium</keyword>
<dbReference type="STRING" id="1802301.A2664_00560"/>
<comment type="cofactor">
    <cofactor evidence="2">
        <name>Mg(2+)</name>
        <dbReference type="ChEBI" id="CHEBI:18420"/>
    </cofactor>
</comment>
<organism evidence="13 14">
    <name type="scientific">Candidatus Taylorbacteria bacterium RIFCSPHIGHO2_01_FULL_46_22b</name>
    <dbReference type="NCBI Taxonomy" id="1802301"/>
    <lineage>
        <taxon>Bacteria</taxon>
        <taxon>Candidatus Tayloriibacteriota</taxon>
    </lineage>
</organism>
<evidence type="ECO:0000256" key="6">
    <source>
        <dbReference type="ARBA" id="ARBA00022842"/>
    </source>
</evidence>
<dbReference type="NCBIfam" id="TIGR00258">
    <property type="entry name" value="inosine/xanthosine triphosphatase"/>
    <property type="match status" value="1"/>
</dbReference>
<dbReference type="SUPFAM" id="SSF52972">
    <property type="entry name" value="ITPase-like"/>
    <property type="match status" value="1"/>
</dbReference>
<dbReference type="GO" id="GO:0103023">
    <property type="term" value="F:ITPase activity"/>
    <property type="evidence" value="ECO:0007669"/>
    <property type="project" value="UniProtKB-EC"/>
</dbReference>
<dbReference type="Pfam" id="PF01931">
    <property type="entry name" value="NTPase_I-T"/>
    <property type="match status" value="1"/>
</dbReference>
<gene>
    <name evidence="13" type="ORF">A2664_00560</name>
</gene>
<evidence type="ECO:0000313" key="14">
    <source>
        <dbReference type="Proteomes" id="UP000178873"/>
    </source>
</evidence>
<comment type="cofactor">
    <cofactor evidence="1">
        <name>Mn(2+)</name>
        <dbReference type="ChEBI" id="CHEBI:29035"/>
    </cofactor>
</comment>
<evidence type="ECO:0000256" key="11">
    <source>
        <dbReference type="ARBA" id="ARBA00048781"/>
    </source>
</evidence>
<keyword evidence="4" id="KW-0547">Nucleotide-binding</keyword>
<feature type="domain" description="Non-canonical purine NTP phosphatase/PRRC1" evidence="12">
    <location>
        <begin position="6"/>
        <end position="171"/>
    </location>
</feature>
<dbReference type="EMBL" id="MHRF01000005">
    <property type="protein sequence ID" value="OHA18501.1"/>
    <property type="molecule type" value="Genomic_DNA"/>
</dbReference>
<evidence type="ECO:0000256" key="9">
    <source>
        <dbReference type="ARBA" id="ARBA00038901"/>
    </source>
</evidence>
<evidence type="ECO:0000313" key="13">
    <source>
        <dbReference type="EMBL" id="OHA18501.1"/>
    </source>
</evidence>